<dbReference type="SMART" id="SM00487">
    <property type="entry name" value="DEXDc"/>
    <property type="match status" value="1"/>
</dbReference>
<dbReference type="CDD" id="cd18011">
    <property type="entry name" value="DEXDc_RapA"/>
    <property type="match status" value="1"/>
</dbReference>
<protein>
    <recommendedName>
        <fullName evidence="9">DUF3883 domain-containing protein</fullName>
    </recommendedName>
</protein>
<accession>H3ZPK5</accession>
<dbReference type="InterPro" id="IPR027417">
    <property type="entry name" value="P-loop_NTPase"/>
</dbReference>
<dbReference type="HOGENOM" id="CLU_013713_0_0_2"/>
<dbReference type="InterPro" id="IPR038718">
    <property type="entry name" value="SNF2-like_sf"/>
</dbReference>
<dbReference type="GO" id="GO:0004386">
    <property type="term" value="F:helicase activity"/>
    <property type="evidence" value="ECO:0007669"/>
    <property type="project" value="UniProtKB-KW"/>
</dbReference>
<dbReference type="InterPro" id="IPR049730">
    <property type="entry name" value="SNF2/RAD54-like_C"/>
</dbReference>
<dbReference type="InterPro" id="IPR024975">
    <property type="entry name" value="NOV_C"/>
</dbReference>
<keyword evidence="1" id="KW-0547">Nucleotide-binding</keyword>
<dbReference type="OrthoDB" id="6396at2157"/>
<evidence type="ECO:0000256" key="1">
    <source>
        <dbReference type="ARBA" id="ARBA00022741"/>
    </source>
</evidence>
<dbReference type="PROSITE" id="PS51192">
    <property type="entry name" value="HELICASE_ATP_BIND_1"/>
    <property type="match status" value="1"/>
</dbReference>
<evidence type="ECO:0000313" key="7">
    <source>
        <dbReference type="EMBL" id="EHR78049.1"/>
    </source>
</evidence>
<evidence type="ECO:0008006" key="9">
    <source>
        <dbReference type="Google" id="ProtNLM"/>
    </source>
</evidence>
<dbReference type="InterPro" id="IPR057342">
    <property type="entry name" value="DEXDc_RapA"/>
</dbReference>
<feature type="domain" description="Helicase ATP-binding" evidence="5">
    <location>
        <begin position="45"/>
        <end position="206"/>
    </location>
</feature>
<dbReference type="Pfam" id="PF00271">
    <property type="entry name" value="Helicase_C"/>
    <property type="match status" value="1"/>
</dbReference>
<dbReference type="SMART" id="SM00490">
    <property type="entry name" value="HELICc"/>
    <property type="match status" value="1"/>
</dbReference>
<dbReference type="AlphaFoldDB" id="H3ZPK5"/>
<gene>
    <name evidence="7" type="ORF">OCC_04300</name>
</gene>
<dbReference type="InterPro" id="IPR000330">
    <property type="entry name" value="SNF2_N"/>
</dbReference>
<keyword evidence="3" id="KW-0347">Helicase</keyword>
<dbReference type="Gene3D" id="3.40.50.10810">
    <property type="entry name" value="Tandem AAA-ATPase domain"/>
    <property type="match status" value="1"/>
</dbReference>
<reference evidence="7 8" key="1">
    <citation type="journal article" date="2012" name="J. Bacteriol.">
        <title>Genome sequence of the model hyperthermophilic archaeon Thermococcus litoralis NS-C.</title>
        <authorList>
            <person name="Gardner A.F."/>
            <person name="Kumar S."/>
            <person name="Perler F.B."/>
        </authorList>
    </citation>
    <scope>NUCLEOTIDE SEQUENCE [LARGE SCALE GENOMIC DNA]</scope>
    <source>
        <strain evidence="8">ATCC 51850 / DSM 5473 / JCM 8560 / NS-C</strain>
    </source>
</reference>
<dbReference type="EMBL" id="CP006670">
    <property type="protein sequence ID" value="EHR78049.1"/>
    <property type="molecule type" value="Genomic_DNA"/>
</dbReference>
<dbReference type="SUPFAM" id="SSF52540">
    <property type="entry name" value="P-loop containing nucleoside triphosphate hydrolases"/>
    <property type="match status" value="2"/>
</dbReference>
<dbReference type="PANTHER" id="PTHR45766">
    <property type="entry name" value="DNA ANNEALING HELICASE AND ENDONUCLEASE ZRANB3 FAMILY MEMBER"/>
    <property type="match status" value="1"/>
</dbReference>
<dbReference type="Gene3D" id="3.40.50.300">
    <property type="entry name" value="P-loop containing nucleotide triphosphate hydrolases"/>
    <property type="match status" value="1"/>
</dbReference>
<name>H3ZPK5_THELN</name>
<feature type="domain" description="Helicase C-terminal" evidence="6">
    <location>
        <begin position="391"/>
        <end position="551"/>
    </location>
</feature>
<dbReference type="Pfam" id="PF13020">
    <property type="entry name" value="NOV_C"/>
    <property type="match status" value="1"/>
</dbReference>
<dbReference type="PANTHER" id="PTHR45766:SF6">
    <property type="entry name" value="SWI_SNF-RELATED MATRIX-ASSOCIATED ACTIN-DEPENDENT REGULATOR OF CHROMATIN SUBFAMILY A-LIKE PROTEIN 1"/>
    <property type="match status" value="1"/>
</dbReference>
<dbReference type="PROSITE" id="PS51194">
    <property type="entry name" value="HELICASE_CTER"/>
    <property type="match status" value="1"/>
</dbReference>
<evidence type="ECO:0000256" key="2">
    <source>
        <dbReference type="ARBA" id="ARBA00022801"/>
    </source>
</evidence>
<organism evidence="7 8">
    <name type="scientific">Thermococcus litoralis (strain ATCC 51850 / DSM 5473 / JCM 8560 / NS-C)</name>
    <dbReference type="NCBI Taxonomy" id="523849"/>
    <lineage>
        <taxon>Archaea</taxon>
        <taxon>Methanobacteriati</taxon>
        <taxon>Methanobacteriota</taxon>
        <taxon>Thermococci</taxon>
        <taxon>Thermococcales</taxon>
        <taxon>Thermococcaceae</taxon>
        <taxon>Thermococcus</taxon>
    </lineage>
</organism>
<dbReference type="GeneID" id="16548671"/>
<dbReference type="InterPro" id="IPR001650">
    <property type="entry name" value="Helicase_C-like"/>
</dbReference>
<evidence type="ECO:0000256" key="4">
    <source>
        <dbReference type="ARBA" id="ARBA00022840"/>
    </source>
</evidence>
<dbReference type="STRING" id="523849.OCC_04300"/>
<sequence>MSEETKNALLREVVLGTPPLFFYSLNRYPGVEIKPFLHQIHLLYHAVMTRPVRLLIGDEIGLGKTIEALAIARYLELRGEVKRILVLVPKILLKQWESEVKRVGGIPRVVKSGADLERELRFSNGKYIIISIDLAKRTEHARKILDVDWDLVIVDEAHNVTLGTQRYELVRKLAEKKERHLLLLSATPHRGDPKDYLARLRLIDPTLVEDYGKLHKPGFYKRTHDTILFRRTKRIVNNLEGKEIFKGCEFRAVVVDVDPEEKEYYEKLEGVLEEMVRDSEKYSVQALLAVLLRKRASSSIQAALKTLTKIVGTASEPPRYSQDEINNYLSKLFAMSFDEIELEEYEDEIDNIVYSILEKYSGALSTSQRKSLEEIIRLGYKVSGKDSKVKALANIIATHLKNGEKVVVFTEYVDTLEHLKEALPKYLRENGIYLRDDEILTISGKDKGDFSEINERLKRDAMVLISTDVASEGLNLQVASVVINYEAPWSPIKLEQRIGRVWRLGQERETTAYIMFLSTSGDRDVLQNLYSKIMNIQEGTGAIFDTLQFEEYVYLVDEKGKKVSEYDLIYASLKKQLGSYTEALVRTIASLKNALERNQVFPTAKSEEIRQELSKLLFDEKYLKQDKIEELAKKYENILRIIFVDKGGVIPPRLFIASDVPQREYLYFVALRDTSGNVLYRFPVIVSIENGKPVVKKKGFEVFKYLMELFSGEVLPAPKPRQKELPFGMEGLVKKIGRETFYSTIVRKYLESYESQLGSLKQGRLFREVYVDVELGTVLEYVPREEFNLYKVVPVGLLDILGLDKEKIAAPRDKDLLVLERNFVPTEEIFRMEKKAMDIVMNLEAERLARKFGADSRGKLWDVEDVSLREHYDVYVWWTENGVRKEKYIEVKGHGPLILFAELTEKEKEFAEQHKEDYVLYLVANIKTKPVILRIHNLFDGAERRVFLLKDGLEVDITTRVDFKVDEKRRYVIGVSM</sequence>
<dbReference type="GO" id="GO:0005524">
    <property type="term" value="F:ATP binding"/>
    <property type="evidence" value="ECO:0007669"/>
    <property type="project" value="UniProtKB-KW"/>
</dbReference>
<evidence type="ECO:0000259" key="6">
    <source>
        <dbReference type="PROSITE" id="PS51194"/>
    </source>
</evidence>
<dbReference type="KEGG" id="tlt:OCC_04300"/>
<dbReference type="CDD" id="cd18793">
    <property type="entry name" value="SF2_C_SNF"/>
    <property type="match status" value="1"/>
</dbReference>
<evidence type="ECO:0000256" key="3">
    <source>
        <dbReference type="ARBA" id="ARBA00022806"/>
    </source>
</evidence>
<evidence type="ECO:0000313" key="8">
    <source>
        <dbReference type="Proteomes" id="UP000015502"/>
    </source>
</evidence>
<proteinExistence type="predicted"/>
<keyword evidence="8" id="KW-1185">Reference proteome</keyword>
<dbReference type="PaxDb" id="523849-OCC_04300"/>
<dbReference type="GO" id="GO:0140097">
    <property type="term" value="F:catalytic activity, acting on DNA"/>
    <property type="evidence" value="ECO:0007669"/>
    <property type="project" value="UniProtKB-ARBA"/>
</dbReference>
<keyword evidence="2" id="KW-0378">Hydrolase</keyword>
<dbReference type="RefSeq" id="WP_004069041.1">
    <property type="nucleotide sequence ID" value="NC_022084.1"/>
</dbReference>
<dbReference type="Pfam" id="PF00176">
    <property type="entry name" value="SNF2-rel_dom"/>
    <property type="match status" value="1"/>
</dbReference>
<evidence type="ECO:0000259" key="5">
    <source>
        <dbReference type="PROSITE" id="PS51192"/>
    </source>
</evidence>
<dbReference type="Proteomes" id="UP000015502">
    <property type="component" value="Chromosome"/>
</dbReference>
<dbReference type="GO" id="GO:0016787">
    <property type="term" value="F:hydrolase activity"/>
    <property type="evidence" value="ECO:0007669"/>
    <property type="project" value="UniProtKB-KW"/>
</dbReference>
<dbReference type="InterPro" id="IPR014001">
    <property type="entry name" value="Helicase_ATP-bd"/>
</dbReference>
<keyword evidence="4" id="KW-0067">ATP-binding</keyword>